<keyword evidence="2" id="KW-1185">Reference proteome</keyword>
<dbReference type="OrthoDB" id="2624539at2"/>
<dbReference type="EMBL" id="FNHW01000005">
    <property type="protein sequence ID" value="SDN47389.1"/>
    <property type="molecule type" value="Genomic_DNA"/>
</dbReference>
<evidence type="ECO:0008006" key="3">
    <source>
        <dbReference type="Google" id="ProtNLM"/>
    </source>
</evidence>
<dbReference type="STRING" id="459525.SAMN04488137_4592"/>
<protein>
    <recommendedName>
        <fullName evidence="3">Butirosin biosynthesis protein H, N-terminal</fullName>
    </recommendedName>
</protein>
<accession>A0A1H0BP09</accession>
<evidence type="ECO:0000313" key="1">
    <source>
        <dbReference type="EMBL" id="SDN47389.1"/>
    </source>
</evidence>
<gene>
    <name evidence="1" type="ORF">SAMN04488137_4592</name>
</gene>
<name>A0A1H0BP09_9BACL</name>
<organism evidence="1 2">
    <name type="scientific">Fictibacillus solisalsi</name>
    <dbReference type="NCBI Taxonomy" id="459525"/>
    <lineage>
        <taxon>Bacteria</taxon>
        <taxon>Bacillati</taxon>
        <taxon>Bacillota</taxon>
        <taxon>Bacilli</taxon>
        <taxon>Bacillales</taxon>
        <taxon>Fictibacillaceae</taxon>
        <taxon>Fictibacillus</taxon>
    </lineage>
</organism>
<proteinExistence type="predicted"/>
<dbReference type="RefSeq" id="WP_090238694.1">
    <property type="nucleotide sequence ID" value="NZ_FNHW01000005.1"/>
</dbReference>
<reference evidence="2" key="1">
    <citation type="submission" date="2016-10" db="EMBL/GenBank/DDBJ databases">
        <authorList>
            <person name="Varghese N."/>
            <person name="Submissions S."/>
        </authorList>
    </citation>
    <scope>NUCLEOTIDE SEQUENCE [LARGE SCALE GENOMIC DNA]</scope>
    <source>
        <strain evidence="2">CGMCC 1.6854</strain>
    </source>
</reference>
<evidence type="ECO:0000313" key="2">
    <source>
        <dbReference type="Proteomes" id="UP000199544"/>
    </source>
</evidence>
<dbReference type="Proteomes" id="UP000199544">
    <property type="component" value="Unassembled WGS sequence"/>
</dbReference>
<sequence>MKTKLSIMIPPTINGYQFYAYPLAIILNHKETHPWFYSNYIQLAFDKDFYSPVPFCFYMYDYAINPWLNVQRLQRNIFDITGQDIVDFVKNALDNQYYVYLNVDEYHIPERSNFHKKHISHDVLVYGYDLENNTFDVLGFNDKTIFKNSKVRFSEFRHSFASLDIIENNCHQIYLYQYNPHGTYSFNTELVIETLEDYLFSRNTSKKVSMLTEEWDRHYGMDSYKQLNNYYQGLLNNDLYIDVKFTHILWEHKKVMGLRAKYMCDLGLITEELVEAALKIEDQALVLRNLFIKYSMTHKKNIIFKMIEMTHSLQKEEEQLIKNIINQLKLSFTKSVR</sequence>
<dbReference type="AlphaFoldDB" id="A0A1H0BP09"/>